<name>A0ABT2HX55_9MICO</name>
<evidence type="ECO:0000313" key="1">
    <source>
        <dbReference type="EMBL" id="MCT2042894.1"/>
    </source>
</evidence>
<evidence type="ECO:0000313" key="2">
    <source>
        <dbReference type="Proteomes" id="UP001525379"/>
    </source>
</evidence>
<reference evidence="1 2" key="1">
    <citation type="submission" date="2022-04" db="EMBL/GenBank/DDBJ databases">
        <title>Human microbiome associated bacterial genomes.</title>
        <authorList>
            <person name="Sandstrom S."/>
            <person name="Salamzade R."/>
            <person name="Kalan L.R."/>
        </authorList>
    </citation>
    <scope>NUCLEOTIDE SEQUENCE [LARGE SCALE GENOMIC DNA]</scope>
    <source>
        <strain evidence="2">p3-SID1799</strain>
    </source>
</reference>
<keyword evidence="2" id="KW-1185">Reference proteome</keyword>
<protein>
    <submittedName>
        <fullName evidence="1">Uncharacterized protein</fullName>
    </submittedName>
</protein>
<dbReference type="EMBL" id="JALXSQ010000019">
    <property type="protein sequence ID" value="MCT2042894.1"/>
    <property type="molecule type" value="Genomic_DNA"/>
</dbReference>
<sequence>MKYRVSTAVVLECVFAVKLIAINFDDETISDKEVHAAYVPNNDLHLKLDAGGDEQGTHVAL</sequence>
<comment type="caution">
    <text evidence="1">The sequence shown here is derived from an EMBL/GenBank/DDBJ whole genome shotgun (WGS) entry which is preliminary data.</text>
</comment>
<gene>
    <name evidence="1" type="ORF">M3D15_06070</name>
</gene>
<proteinExistence type="predicted"/>
<accession>A0ABT2HX55</accession>
<dbReference type="Proteomes" id="UP001525379">
    <property type="component" value="Unassembled WGS sequence"/>
</dbReference>
<organism evidence="1 2">
    <name type="scientific">Pseudoclavibacter albus</name>
    <dbReference type="NCBI Taxonomy" id="272241"/>
    <lineage>
        <taxon>Bacteria</taxon>
        <taxon>Bacillati</taxon>
        <taxon>Actinomycetota</taxon>
        <taxon>Actinomycetes</taxon>
        <taxon>Micrococcales</taxon>
        <taxon>Microbacteriaceae</taxon>
        <taxon>Pseudoclavibacter</taxon>
    </lineage>
</organism>